<keyword evidence="4" id="KW-1185">Reference proteome</keyword>
<evidence type="ECO:0000256" key="1">
    <source>
        <dbReference type="ARBA" id="ARBA00023239"/>
    </source>
</evidence>
<protein>
    <submittedName>
        <fullName evidence="3">GDP-mannose 4,6-dehydratase</fullName>
    </submittedName>
</protein>
<feature type="domain" description="NAD-dependent epimerase/dehydratase" evidence="2">
    <location>
        <begin position="8"/>
        <end position="272"/>
    </location>
</feature>
<dbReference type="EMBL" id="JAIOUQ010000013">
    <property type="protein sequence ID" value="MBZ2166570.1"/>
    <property type="molecule type" value="Genomic_DNA"/>
</dbReference>
<evidence type="ECO:0000259" key="2">
    <source>
        <dbReference type="Pfam" id="PF01370"/>
    </source>
</evidence>
<dbReference type="InterPro" id="IPR006368">
    <property type="entry name" value="GDP_Man_deHydtase"/>
</dbReference>
<dbReference type="Gene3D" id="3.40.50.720">
    <property type="entry name" value="NAD(P)-binding Rossmann-like Domain"/>
    <property type="match status" value="1"/>
</dbReference>
<organism evidence="3 4">
    <name type="scientific">Methanobacterium spitsbergense</name>
    <dbReference type="NCBI Taxonomy" id="2874285"/>
    <lineage>
        <taxon>Archaea</taxon>
        <taxon>Methanobacteriati</taxon>
        <taxon>Methanobacteriota</taxon>
        <taxon>Methanomada group</taxon>
        <taxon>Methanobacteria</taxon>
        <taxon>Methanobacteriales</taxon>
        <taxon>Methanobacteriaceae</taxon>
        <taxon>Methanobacterium</taxon>
    </lineage>
</organism>
<accession>A0A8T5UZI0</accession>
<reference evidence="4" key="1">
    <citation type="journal article" date="2022" name="Microbiol. Resour. Announc.">
        <title>Draft Genome Sequence of a Methanogenic Archaeon from West Spitsbergen Permafrost.</title>
        <authorList>
            <person name="Trubitsyn V."/>
            <person name="Rivkina E."/>
            <person name="Shcherbakova V."/>
        </authorList>
    </citation>
    <scope>NUCLEOTIDE SEQUENCE [LARGE SCALE GENOMIC DNA]</scope>
    <source>
        <strain evidence="4">VT</strain>
    </source>
</reference>
<dbReference type="PANTHER" id="PTHR43715">
    <property type="entry name" value="GDP-MANNOSE 4,6-DEHYDRATASE"/>
    <property type="match status" value="1"/>
</dbReference>
<proteinExistence type="predicted"/>
<dbReference type="Proteomes" id="UP000825933">
    <property type="component" value="Unassembled WGS sequence"/>
</dbReference>
<dbReference type="Pfam" id="PF01370">
    <property type="entry name" value="Epimerase"/>
    <property type="match status" value="1"/>
</dbReference>
<dbReference type="RefSeq" id="WP_223792118.1">
    <property type="nucleotide sequence ID" value="NZ_JAIOUQ010000013.1"/>
</dbReference>
<evidence type="ECO:0000313" key="3">
    <source>
        <dbReference type="EMBL" id="MBZ2166570.1"/>
    </source>
</evidence>
<gene>
    <name evidence="3" type="ORF">K8N75_11030</name>
</gene>
<name>A0A8T5UZI0_9EURY</name>
<dbReference type="PANTHER" id="PTHR43715:SF1">
    <property type="entry name" value="GDP-MANNOSE 4,6 DEHYDRATASE"/>
    <property type="match status" value="1"/>
</dbReference>
<dbReference type="CDD" id="cd05260">
    <property type="entry name" value="GDP_MD_SDR_e"/>
    <property type="match status" value="1"/>
</dbReference>
<evidence type="ECO:0000313" key="4">
    <source>
        <dbReference type="Proteomes" id="UP000825933"/>
    </source>
</evidence>
<sequence>MNWKDKNILITGVGGFAGSYLAEELLNQKANVYGLIRRRADGTKAKNLIDHGIENSVKTIEGDLTEITSLTNALEISEPEYIFHLAAQSFVPRSFENSPETQMINCIGTANLLDATRKTDSDAKVVFAGSSEEYGLVISTEDQYKQAKKEYGTIFPEPVNIPEVPIKETNPLRPMSPYAVSKVYGDHLMQNYYHSYGLNTVVSRAFNHEGAGRGLMFVTSVVTNQVMKLKFGEIDKITIGNLNAFRDWSHVKDIVNGYMTLAENGKSGEVYNQGSMRTNSVLSYILLGLKEAGWNIGKIETFNGDKSIENPTEIDDSAIYEVKFDKTVVDTMILDGKLEYTLEDRGIKVHTDKGIIPIEFNPDRFRPAEVPILFADTEKIQGIGATIEHSLNDIIRDQLNYFLKKENRL</sequence>
<dbReference type="InterPro" id="IPR036291">
    <property type="entry name" value="NAD(P)-bd_dom_sf"/>
</dbReference>
<dbReference type="InterPro" id="IPR001509">
    <property type="entry name" value="Epimerase_deHydtase"/>
</dbReference>
<dbReference type="AlphaFoldDB" id="A0A8T5UZI0"/>
<dbReference type="Gene3D" id="3.90.25.10">
    <property type="entry name" value="UDP-galactose 4-epimerase, domain 1"/>
    <property type="match status" value="1"/>
</dbReference>
<dbReference type="SUPFAM" id="SSF51735">
    <property type="entry name" value="NAD(P)-binding Rossmann-fold domains"/>
    <property type="match status" value="1"/>
</dbReference>
<dbReference type="GO" id="GO:0042351">
    <property type="term" value="P:'de novo' GDP-L-fucose biosynthetic process"/>
    <property type="evidence" value="ECO:0007669"/>
    <property type="project" value="TreeGrafter"/>
</dbReference>
<dbReference type="GO" id="GO:0008446">
    <property type="term" value="F:GDP-mannose 4,6-dehydratase activity"/>
    <property type="evidence" value="ECO:0007669"/>
    <property type="project" value="InterPro"/>
</dbReference>
<keyword evidence="1" id="KW-0456">Lyase</keyword>
<comment type="caution">
    <text evidence="3">The sequence shown here is derived from an EMBL/GenBank/DDBJ whole genome shotgun (WGS) entry which is preliminary data.</text>
</comment>